<feature type="non-terminal residue" evidence="8">
    <location>
        <position position="346"/>
    </location>
</feature>
<keyword evidence="2" id="KW-0548">Nucleotidyltransferase</keyword>
<evidence type="ECO:0000256" key="5">
    <source>
        <dbReference type="ARBA" id="ARBA00022801"/>
    </source>
</evidence>
<evidence type="ECO:0000313" key="8">
    <source>
        <dbReference type="EMBL" id="KAH9291640.1"/>
    </source>
</evidence>
<keyword evidence="9" id="KW-1185">Reference proteome</keyword>
<keyword evidence="1" id="KW-0808">Transferase</keyword>
<dbReference type="InterPro" id="IPR050951">
    <property type="entry name" value="Retrovirus_Pol_polyprotein"/>
</dbReference>
<keyword evidence="4" id="KW-0255">Endonuclease</keyword>
<evidence type="ECO:0000313" key="9">
    <source>
        <dbReference type="Proteomes" id="UP000824469"/>
    </source>
</evidence>
<evidence type="ECO:0000259" key="7">
    <source>
        <dbReference type="Pfam" id="PF17917"/>
    </source>
</evidence>
<keyword evidence="5" id="KW-0378">Hydrolase</keyword>
<proteinExistence type="predicted"/>
<keyword evidence="6" id="KW-0695">RNA-directed DNA polymerase</keyword>
<sequence length="346" mass="40000">TFEEHIDHLHQVLQVLKENQLVLNEKKCEFSQQSLVFLGHVVGDGELRIDPTKIEAIQNWPTPSSLTETRSFVGAVQYLRKFIKNFSSIAVHLHSVTTRGKDFDWGKKQHIAFESFKYKISHAPVLALPNLQLPFEVETDVSDYVMGVVLLQGGRPICYHSELFHGAILNYCTYDKELYALVQVVKKWKHYLMGKETIIHMDHQPLQYLQAQNKLQQARHYKWMGFPQQFHLIIKYKKGVTNKLADMLSRPPFLSAMGTLTLLEPFLCEAYQEGYEQDPNFAEIFQQKPPSEGFAPRGEYYFQDGFLYKNEKLCVPKGERVQLMREAHTSKVVGHFGVTKTVAHLQ</sequence>
<gene>
    <name evidence="8" type="ORF">KI387_043172</name>
</gene>
<comment type="caution">
    <text evidence="8">The sequence shown here is derived from an EMBL/GenBank/DDBJ whole genome shotgun (WGS) entry which is preliminary data.</text>
</comment>
<name>A0AA38F7N2_TAXCH</name>
<dbReference type="PANTHER" id="PTHR37984">
    <property type="entry name" value="PROTEIN CBG26694"/>
    <property type="match status" value="1"/>
</dbReference>
<dbReference type="InterPro" id="IPR043502">
    <property type="entry name" value="DNA/RNA_pol_sf"/>
</dbReference>
<dbReference type="InterPro" id="IPR043128">
    <property type="entry name" value="Rev_trsase/Diguanyl_cyclase"/>
</dbReference>
<evidence type="ECO:0000256" key="2">
    <source>
        <dbReference type="ARBA" id="ARBA00022695"/>
    </source>
</evidence>
<dbReference type="Gene3D" id="1.10.340.70">
    <property type="match status" value="1"/>
</dbReference>
<evidence type="ECO:0000256" key="3">
    <source>
        <dbReference type="ARBA" id="ARBA00022722"/>
    </source>
</evidence>
<evidence type="ECO:0000256" key="1">
    <source>
        <dbReference type="ARBA" id="ARBA00022679"/>
    </source>
</evidence>
<feature type="domain" description="Reverse transcriptase RNase H-like" evidence="7">
    <location>
        <begin position="131"/>
        <end position="229"/>
    </location>
</feature>
<dbReference type="GO" id="GO:0004519">
    <property type="term" value="F:endonuclease activity"/>
    <property type="evidence" value="ECO:0007669"/>
    <property type="project" value="UniProtKB-KW"/>
</dbReference>
<protein>
    <recommendedName>
        <fullName evidence="7">Reverse transcriptase RNase H-like domain-containing protein</fullName>
    </recommendedName>
</protein>
<dbReference type="Gene3D" id="3.30.70.270">
    <property type="match status" value="2"/>
</dbReference>
<dbReference type="GO" id="GO:0016787">
    <property type="term" value="F:hydrolase activity"/>
    <property type="evidence" value="ECO:0007669"/>
    <property type="project" value="UniProtKB-KW"/>
</dbReference>
<evidence type="ECO:0000256" key="6">
    <source>
        <dbReference type="ARBA" id="ARBA00022918"/>
    </source>
</evidence>
<dbReference type="Pfam" id="PF17917">
    <property type="entry name" value="RT_RNaseH"/>
    <property type="match status" value="1"/>
</dbReference>
<organism evidence="8 9">
    <name type="scientific">Taxus chinensis</name>
    <name type="common">Chinese yew</name>
    <name type="synonym">Taxus wallichiana var. chinensis</name>
    <dbReference type="NCBI Taxonomy" id="29808"/>
    <lineage>
        <taxon>Eukaryota</taxon>
        <taxon>Viridiplantae</taxon>
        <taxon>Streptophyta</taxon>
        <taxon>Embryophyta</taxon>
        <taxon>Tracheophyta</taxon>
        <taxon>Spermatophyta</taxon>
        <taxon>Pinopsida</taxon>
        <taxon>Pinidae</taxon>
        <taxon>Conifers II</taxon>
        <taxon>Cupressales</taxon>
        <taxon>Taxaceae</taxon>
        <taxon>Taxus</taxon>
    </lineage>
</organism>
<dbReference type="InterPro" id="IPR041373">
    <property type="entry name" value="RT_RNaseH"/>
</dbReference>
<dbReference type="Proteomes" id="UP000824469">
    <property type="component" value="Unassembled WGS sequence"/>
</dbReference>
<dbReference type="OMA" id="ECDASAF"/>
<dbReference type="PANTHER" id="PTHR37984:SF5">
    <property type="entry name" value="PROTEIN NYNRIN-LIKE"/>
    <property type="match status" value="1"/>
</dbReference>
<dbReference type="SUPFAM" id="SSF56672">
    <property type="entry name" value="DNA/RNA polymerases"/>
    <property type="match status" value="1"/>
</dbReference>
<evidence type="ECO:0000256" key="4">
    <source>
        <dbReference type="ARBA" id="ARBA00022759"/>
    </source>
</evidence>
<keyword evidence="3" id="KW-0540">Nuclease</keyword>
<dbReference type="CDD" id="cd09274">
    <property type="entry name" value="RNase_HI_RT_Ty3"/>
    <property type="match status" value="1"/>
</dbReference>
<dbReference type="EMBL" id="JAHRHJ020003479">
    <property type="protein sequence ID" value="KAH9291640.1"/>
    <property type="molecule type" value="Genomic_DNA"/>
</dbReference>
<dbReference type="GO" id="GO:0003964">
    <property type="term" value="F:RNA-directed DNA polymerase activity"/>
    <property type="evidence" value="ECO:0007669"/>
    <property type="project" value="UniProtKB-KW"/>
</dbReference>
<reference evidence="8 9" key="1">
    <citation type="journal article" date="2021" name="Nat. Plants">
        <title>The Taxus genome provides insights into paclitaxel biosynthesis.</title>
        <authorList>
            <person name="Xiong X."/>
            <person name="Gou J."/>
            <person name="Liao Q."/>
            <person name="Li Y."/>
            <person name="Zhou Q."/>
            <person name="Bi G."/>
            <person name="Li C."/>
            <person name="Du R."/>
            <person name="Wang X."/>
            <person name="Sun T."/>
            <person name="Guo L."/>
            <person name="Liang H."/>
            <person name="Lu P."/>
            <person name="Wu Y."/>
            <person name="Zhang Z."/>
            <person name="Ro D.K."/>
            <person name="Shang Y."/>
            <person name="Huang S."/>
            <person name="Yan J."/>
        </authorList>
    </citation>
    <scope>NUCLEOTIDE SEQUENCE [LARGE SCALE GENOMIC DNA]</scope>
    <source>
        <strain evidence="8">Ta-2019</strain>
    </source>
</reference>
<accession>A0AA38F7N2</accession>
<dbReference type="AlphaFoldDB" id="A0AA38F7N2"/>
<dbReference type="FunFam" id="3.30.70.270:FF:000020">
    <property type="entry name" value="Transposon Tf2-6 polyprotein-like Protein"/>
    <property type="match status" value="1"/>
</dbReference>
<feature type="non-terminal residue" evidence="8">
    <location>
        <position position="1"/>
    </location>
</feature>